<evidence type="ECO:0000256" key="3">
    <source>
        <dbReference type="ARBA" id="ARBA00022801"/>
    </source>
</evidence>
<dbReference type="EMBL" id="CP060007">
    <property type="protein sequence ID" value="QNA45181.1"/>
    <property type="molecule type" value="Genomic_DNA"/>
</dbReference>
<dbReference type="AlphaFoldDB" id="A0A7G5XI78"/>
<dbReference type="PANTHER" id="PTHR11113:SF2">
    <property type="entry name" value="ADENINE DEAMINASE"/>
    <property type="match status" value="1"/>
</dbReference>
<evidence type="ECO:0000256" key="5">
    <source>
        <dbReference type="ARBA" id="ARBA00047720"/>
    </source>
</evidence>
<reference evidence="10" key="1">
    <citation type="submission" date="2020-08" db="EMBL/GenBank/DDBJ databases">
        <title>Lacibacter sp. S13-6-6 genome sequencing.</title>
        <authorList>
            <person name="Jin L."/>
        </authorList>
    </citation>
    <scope>NUCLEOTIDE SEQUENCE [LARGE SCALE GENOMIC DNA]</scope>
    <source>
        <strain evidence="10">S13-6-6</strain>
    </source>
</reference>
<evidence type="ECO:0000259" key="7">
    <source>
        <dbReference type="Pfam" id="PF01979"/>
    </source>
</evidence>
<dbReference type="InterPro" id="IPR032466">
    <property type="entry name" value="Metal_Hydrolase"/>
</dbReference>
<dbReference type="CDD" id="cd01295">
    <property type="entry name" value="AdeC"/>
    <property type="match status" value="1"/>
</dbReference>
<dbReference type="Gene3D" id="2.30.40.10">
    <property type="entry name" value="Urease, subunit C, domain 1"/>
    <property type="match status" value="1"/>
</dbReference>
<evidence type="ECO:0000256" key="1">
    <source>
        <dbReference type="ARBA" id="ARBA00006773"/>
    </source>
</evidence>
<dbReference type="EC" id="3.5.4.2" evidence="2 6"/>
<dbReference type="Gene3D" id="3.20.20.140">
    <property type="entry name" value="Metal-dependent hydrolases"/>
    <property type="match status" value="1"/>
</dbReference>
<dbReference type="Pfam" id="PF13382">
    <property type="entry name" value="Adenine_deam_C"/>
    <property type="match status" value="1"/>
</dbReference>
<organism evidence="9 10">
    <name type="scientific">Lacibacter sediminis</name>
    <dbReference type="NCBI Taxonomy" id="2760713"/>
    <lineage>
        <taxon>Bacteria</taxon>
        <taxon>Pseudomonadati</taxon>
        <taxon>Bacteroidota</taxon>
        <taxon>Chitinophagia</taxon>
        <taxon>Chitinophagales</taxon>
        <taxon>Chitinophagaceae</taxon>
        <taxon>Lacibacter</taxon>
    </lineage>
</organism>
<evidence type="ECO:0000259" key="8">
    <source>
        <dbReference type="Pfam" id="PF13382"/>
    </source>
</evidence>
<dbReference type="InterPro" id="IPR011059">
    <property type="entry name" value="Metal-dep_hydrolase_composite"/>
</dbReference>
<feature type="domain" description="Amidohydrolase-related" evidence="7">
    <location>
        <begin position="46"/>
        <end position="326"/>
    </location>
</feature>
<evidence type="ECO:0000256" key="6">
    <source>
        <dbReference type="HAMAP-Rule" id="MF_01518"/>
    </source>
</evidence>
<dbReference type="SUPFAM" id="SSF51556">
    <property type="entry name" value="Metallo-dependent hydrolases"/>
    <property type="match status" value="1"/>
</dbReference>
<keyword evidence="4 6" id="KW-0464">Manganese</keyword>
<keyword evidence="10" id="KW-1185">Reference proteome</keyword>
<comment type="cofactor">
    <cofactor evidence="6">
        <name>Mn(2+)</name>
        <dbReference type="ChEBI" id="CHEBI:29035"/>
    </cofactor>
</comment>
<evidence type="ECO:0000256" key="4">
    <source>
        <dbReference type="ARBA" id="ARBA00023211"/>
    </source>
</evidence>
<name>A0A7G5XI78_9BACT</name>
<dbReference type="Pfam" id="PF01979">
    <property type="entry name" value="Amidohydro_1"/>
    <property type="match status" value="1"/>
</dbReference>
<sequence length="553" mass="59678">MASLTITGNIVDLFSQTVFLGSVTVENGIITAINQLSAEAKEGESFILPGFIDSHVHIESSMLVPSEFAKLAVVHGTVATVSDPHEIANVCGMAGVEFMIENGKTVPFKFNFGAPSCVPATTFETAGAALNAADVKKLLQKDEIKYLSEMMNFPGVLHADEEVMEKIKAAKELGKPVDGHAPGLRGADAKKYIEAGISTDHECFTKEEALDKLKYGMKIIIREGSAAKNFEALYSLIDEYPDQILFCSDDKHPDSLVEGHINQLCARAVAKGMNVFNVLKAACVTPVLHYKLEVGLLRTGDAADFVVVNDLKEFKAEKTFINGKLVAENGKSFIESKQSGIINNFNCDAKPVAEFEFHLNRFGMADEENIEQVYVVEAMDGQLITNKLIEPITSFKVVNDIIQTNTEQDLLYMVVVNRYSNAPVAKSFVKNFGLKKGAVASSVAHDSHNIIAVGVDADSLCRAVNLIISAKGGVSVVNEKEEHLLPLPVAGLMSADDGYKVAEAYSSIDAAAKALGSTLAAPFMTLSFMGLLVIPHLKLSDMGLFDGDSFRLV</sequence>
<evidence type="ECO:0000313" key="9">
    <source>
        <dbReference type="EMBL" id="QNA45181.1"/>
    </source>
</evidence>
<dbReference type="PANTHER" id="PTHR11113">
    <property type="entry name" value="N-ACETYLGLUCOSAMINE-6-PHOSPHATE DEACETYLASE"/>
    <property type="match status" value="1"/>
</dbReference>
<keyword evidence="3 6" id="KW-0378">Hydrolase</keyword>
<dbReference type="GO" id="GO:0000034">
    <property type="term" value="F:adenine deaminase activity"/>
    <property type="evidence" value="ECO:0007669"/>
    <property type="project" value="UniProtKB-UniRule"/>
</dbReference>
<dbReference type="Proteomes" id="UP000515344">
    <property type="component" value="Chromosome"/>
</dbReference>
<gene>
    <name evidence="6 9" type="primary">ade</name>
    <name evidence="9" type="ORF">H4075_02985</name>
</gene>
<comment type="catalytic activity">
    <reaction evidence="5 6">
        <text>adenine + H2O + H(+) = hypoxanthine + NH4(+)</text>
        <dbReference type="Rhea" id="RHEA:23688"/>
        <dbReference type="ChEBI" id="CHEBI:15377"/>
        <dbReference type="ChEBI" id="CHEBI:15378"/>
        <dbReference type="ChEBI" id="CHEBI:16708"/>
        <dbReference type="ChEBI" id="CHEBI:17368"/>
        <dbReference type="ChEBI" id="CHEBI:28938"/>
        <dbReference type="EC" id="3.5.4.2"/>
    </reaction>
</comment>
<dbReference type="NCBIfam" id="TIGR01178">
    <property type="entry name" value="ade"/>
    <property type="match status" value="1"/>
</dbReference>
<dbReference type="InterPro" id="IPR026912">
    <property type="entry name" value="Adenine_deam_C"/>
</dbReference>
<comment type="similarity">
    <text evidence="1 6">Belongs to the metallo-dependent hydrolases superfamily. Adenine deaminase family.</text>
</comment>
<dbReference type="KEGG" id="lacs:H4075_02985"/>
<protein>
    <recommendedName>
        <fullName evidence="2 6">Adenine deaminase</fullName>
        <shortName evidence="6">Adenase</shortName>
        <shortName evidence="6">Adenine aminase</shortName>
        <ecNumber evidence="2 6">3.5.4.2</ecNumber>
    </recommendedName>
</protein>
<proteinExistence type="inferred from homology"/>
<dbReference type="InterPro" id="IPR006679">
    <property type="entry name" value="Adenine_deam"/>
</dbReference>
<dbReference type="SUPFAM" id="SSF51338">
    <property type="entry name" value="Composite domain of metallo-dependent hydrolases"/>
    <property type="match status" value="1"/>
</dbReference>
<accession>A0A7G5XI78</accession>
<evidence type="ECO:0000313" key="10">
    <source>
        <dbReference type="Proteomes" id="UP000515344"/>
    </source>
</evidence>
<dbReference type="GO" id="GO:0006146">
    <property type="term" value="P:adenine catabolic process"/>
    <property type="evidence" value="ECO:0007669"/>
    <property type="project" value="InterPro"/>
</dbReference>
<dbReference type="RefSeq" id="WP_182804013.1">
    <property type="nucleotide sequence ID" value="NZ_CP060007.1"/>
</dbReference>
<evidence type="ECO:0000256" key="2">
    <source>
        <dbReference type="ARBA" id="ARBA00012782"/>
    </source>
</evidence>
<dbReference type="InterPro" id="IPR006680">
    <property type="entry name" value="Amidohydro-rel"/>
</dbReference>
<feature type="domain" description="Adenine deaminase C-terminal" evidence="8">
    <location>
        <begin position="383"/>
        <end position="550"/>
    </location>
</feature>
<dbReference type="HAMAP" id="MF_01518">
    <property type="entry name" value="Adenine_deamin"/>
    <property type="match status" value="1"/>
</dbReference>